<accession>A0A397W3J5</accession>
<comment type="caution">
    <text evidence="1">The sequence shown here is derived from an EMBL/GenBank/DDBJ whole genome shotgun (WGS) entry which is preliminary data.</text>
</comment>
<gene>
    <name evidence="1" type="ORF">C2G38_2030649</name>
</gene>
<evidence type="ECO:0000313" key="2">
    <source>
        <dbReference type="Proteomes" id="UP000266673"/>
    </source>
</evidence>
<dbReference type="OrthoDB" id="2490912at2759"/>
<dbReference type="Proteomes" id="UP000266673">
    <property type="component" value="Unassembled WGS sequence"/>
</dbReference>
<keyword evidence="2" id="KW-1185">Reference proteome</keyword>
<evidence type="ECO:0000313" key="1">
    <source>
        <dbReference type="EMBL" id="RIB25936.1"/>
    </source>
</evidence>
<dbReference type="EMBL" id="QKWP01000156">
    <property type="protein sequence ID" value="RIB25936.1"/>
    <property type="molecule type" value="Genomic_DNA"/>
</dbReference>
<protein>
    <submittedName>
        <fullName evidence="1">Uncharacterized protein</fullName>
    </submittedName>
</protein>
<reference evidence="1 2" key="1">
    <citation type="submission" date="2018-06" db="EMBL/GenBank/DDBJ databases">
        <title>Comparative genomics reveals the genomic features of Rhizophagus irregularis, R. cerebriforme, R. diaphanum and Gigaspora rosea, and their symbiotic lifestyle signature.</title>
        <authorList>
            <person name="Morin E."/>
            <person name="San Clemente H."/>
            <person name="Chen E.C.H."/>
            <person name="De La Providencia I."/>
            <person name="Hainaut M."/>
            <person name="Kuo A."/>
            <person name="Kohler A."/>
            <person name="Murat C."/>
            <person name="Tang N."/>
            <person name="Roy S."/>
            <person name="Loubradou J."/>
            <person name="Henrissat B."/>
            <person name="Grigoriev I.V."/>
            <person name="Corradi N."/>
            <person name="Roux C."/>
            <person name="Martin F.M."/>
        </authorList>
    </citation>
    <scope>NUCLEOTIDE SEQUENCE [LARGE SCALE GENOMIC DNA]</scope>
    <source>
        <strain evidence="1 2">DAOM 194757</strain>
    </source>
</reference>
<proteinExistence type="predicted"/>
<sequence>MNHWTIDRATLQLRPCAGYYQNNPLLEKKKCTRRIHTDNLVVVTVDSKKRIRASGIDLMQTEVAKLKNKAQPYICSKINYIDKLIKDKEAINILKEVQRYPTTYLDADTNRAQNVKFCYHVQNATHVAQWQSQIQLLCWDLKHKDANWQAFYDYIKFWCSPTTRETNPKYDRLKAFKLKLLMEELPTMEVLHKQNLKKYQTPLC</sequence>
<name>A0A397W3J5_9GLOM</name>
<organism evidence="1 2">
    <name type="scientific">Gigaspora rosea</name>
    <dbReference type="NCBI Taxonomy" id="44941"/>
    <lineage>
        <taxon>Eukaryota</taxon>
        <taxon>Fungi</taxon>
        <taxon>Fungi incertae sedis</taxon>
        <taxon>Mucoromycota</taxon>
        <taxon>Glomeromycotina</taxon>
        <taxon>Glomeromycetes</taxon>
        <taxon>Diversisporales</taxon>
        <taxon>Gigasporaceae</taxon>
        <taxon>Gigaspora</taxon>
    </lineage>
</organism>
<dbReference type="AlphaFoldDB" id="A0A397W3J5"/>